<feature type="compositionally biased region" description="Basic and acidic residues" evidence="1">
    <location>
        <begin position="141"/>
        <end position="151"/>
    </location>
</feature>
<dbReference type="GeneID" id="28853532"/>
<keyword evidence="3" id="KW-1185">Reference proteome</keyword>
<protein>
    <submittedName>
        <fullName evidence="2">Uncharacterized protein</fullName>
    </submittedName>
</protein>
<evidence type="ECO:0000256" key="1">
    <source>
        <dbReference type="SAM" id="MobiDB-lite"/>
    </source>
</evidence>
<feature type="compositionally biased region" description="Basic and acidic residues" evidence="1">
    <location>
        <begin position="118"/>
        <end position="131"/>
    </location>
</feature>
<gene>
    <name evidence="2" type="ORF">VFPPC_11307</name>
</gene>
<feature type="region of interest" description="Disordered" evidence="1">
    <location>
        <begin position="118"/>
        <end position="166"/>
    </location>
</feature>
<dbReference type="EMBL" id="LSBJ02000015">
    <property type="protein sequence ID" value="OAQ58125.2"/>
    <property type="molecule type" value="Genomic_DNA"/>
</dbReference>
<comment type="caution">
    <text evidence="2">The sequence shown here is derived from an EMBL/GenBank/DDBJ whole genome shotgun (WGS) entry which is preliminary data.</text>
</comment>
<dbReference type="AlphaFoldDB" id="A0A179EY53"/>
<evidence type="ECO:0000313" key="3">
    <source>
        <dbReference type="Proteomes" id="UP000078397"/>
    </source>
</evidence>
<feature type="compositionally biased region" description="Polar residues" evidence="1">
    <location>
        <begin position="153"/>
        <end position="163"/>
    </location>
</feature>
<dbReference type="Proteomes" id="UP000078397">
    <property type="component" value="Unassembled WGS sequence"/>
</dbReference>
<name>A0A179EY53_METCM</name>
<dbReference type="RefSeq" id="XP_018136338.2">
    <property type="nucleotide sequence ID" value="XM_018289538.2"/>
</dbReference>
<proteinExistence type="predicted"/>
<accession>A0A179EY53</accession>
<dbReference type="OrthoDB" id="10376184at2759"/>
<sequence>MVQATQRLIEPSKLQLGPFPMLPCIHVPPNVVRRTGDGRRMPRFTTIETGERLGLEKLNREYNSANQVARKRKPRRMGFDIMLDKAETVLQVTQGKLNVLAREHNDLPQHLLEFKGVADDNDREKAEKGAKADVTLDDVEETRQVPEDKLSEPAQQENALQQLSEEDKETIKQFAALWTRTWDEIEATHDDYASSH</sequence>
<evidence type="ECO:0000313" key="2">
    <source>
        <dbReference type="EMBL" id="OAQ58125.2"/>
    </source>
</evidence>
<reference evidence="2 3" key="1">
    <citation type="journal article" date="2016" name="PLoS Pathog.">
        <title>Biosynthesis of antibiotic leucinostatins in bio-control fungus Purpureocillium lilacinum and their inhibition on phytophthora revealed by genome mining.</title>
        <authorList>
            <person name="Wang G."/>
            <person name="Liu Z."/>
            <person name="Lin R."/>
            <person name="Li E."/>
            <person name="Mao Z."/>
            <person name="Ling J."/>
            <person name="Yang Y."/>
            <person name="Yin W.B."/>
            <person name="Xie B."/>
        </authorList>
    </citation>
    <scope>NUCLEOTIDE SEQUENCE [LARGE SCALE GENOMIC DNA]</scope>
    <source>
        <strain evidence="2">170</strain>
    </source>
</reference>
<dbReference type="KEGG" id="pchm:VFPPC_11307"/>
<organism evidence="2 3">
    <name type="scientific">Pochonia chlamydosporia 170</name>
    <dbReference type="NCBI Taxonomy" id="1380566"/>
    <lineage>
        <taxon>Eukaryota</taxon>
        <taxon>Fungi</taxon>
        <taxon>Dikarya</taxon>
        <taxon>Ascomycota</taxon>
        <taxon>Pezizomycotina</taxon>
        <taxon>Sordariomycetes</taxon>
        <taxon>Hypocreomycetidae</taxon>
        <taxon>Hypocreales</taxon>
        <taxon>Clavicipitaceae</taxon>
        <taxon>Pochonia</taxon>
    </lineage>
</organism>